<organism evidence="1">
    <name type="scientific">Fagus sylvatica</name>
    <name type="common">Beechnut</name>
    <dbReference type="NCBI Taxonomy" id="28930"/>
    <lineage>
        <taxon>Eukaryota</taxon>
        <taxon>Viridiplantae</taxon>
        <taxon>Streptophyta</taxon>
        <taxon>Embryophyta</taxon>
        <taxon>Tracheophyta</taxon>
        <taxon>Spermatophyta</taxon>
        <taxon>Magnoliopsida</taxon>
        <taxon>eudicotyledons</taxon>
        <taxon>Gunneridae</taxon>
        <taxon>Pentapetalae</taxon>
        <taxon>rosids</taxon>
        <taxon>fabids</taxon>
        <taxon>Fagales</taxon>
        <taxon>Fagaceae</taxon>
        <taxon>Fagus</taxon>
    </lineage>
</organism>
<dbReference type="EMBL" id="OIVN01004484">
    <property type="protein sequence ID" value="SPD17701.1"/>
    <property type="molecule type" value="Genomic_DNA"/>
</dbReference>
<accession>A0A2N9I1G0</accession>
<protein>
    <submittedName>
        <fullName evidence="1">Uncharacterized protein</fullName>
    </submittedName>
</protein>
<reference evidence="1" key="1">
    <citation type="submission" date="2018-02" db="EMBL/GenBank/DDBJ databases">
        <authorList>
            <person name="Cohen D.B."/>
            <person name="Kent A.D."/>
        </authorList>
    </citation>
    <scope>NUCLEOTIDE SEQUENCE</scope>
</reference>
<sequence>MREGSREAAGSAPPPKSEIDGILADAWYKADPLNSAEPTYATNYSCSAPLVRLMALAITMSEVIQAIYALK</sequence>
<name>A0A2N9I1G0_FAGSY</name>
<dbReference type="AlphaFoldDB" id="A0A2N9I1G0"/>
<proteinExistence type="predicted"/>
<evidence type="ECO:0000313" key="1">
    <source>
        <dbReference type="EMBL" id="SPD17701.1"/>
    </source>
</evidence>
<gene>
    <name evidence="1" type="ORF">FSB_LOCUS45583</name>
</gene>